<proteinExistence type="predicted"/>
<dbReference type="HOGENOM" id="CLU_2184256_0_0_1"/>
<dbReference type="EMBL" id="KN834764">
    <property type="protein sequence ID" value="KIK63362.1"/>
    <property type="molecule type" value="Genomic_DNA"/>
</dbReference>
<name>A0A0D0CUU7_9AGAR</name>
<feature type="region of interest" description="Disordered" evidence="1">
    <location>
        <begin position="1"/>
        <end position="32"/>
    </location>
</feature>
<sequence>MSAAFVVPQTTGTATTKRHKVTTPRKTEMVGKTSKVASSVSLGMESTVAIATTVNSFTHAPTVVVTPTLPRNMGIDYPIMTRLKPATWQEVLGKAGLLIEYEDILMGLE</sequence>
<organism evidence="2 3">
    <name type="scientific">Collybiopsis luxurians FD-317 M1</name>
    <dbReference type="NCBI Taxonomy" id="944289"/>
    <lineage>
        <taxon>Eukaryota</taxon>
        <taxon>Fungi</taxon>
        <taxon>Dikarya</taxon>
        <taxon>Basidiomycota</taxon>
        <taxon>Agaricomycotina</taxon>
        <taxon>Agaricomycetes</taxon>
        <taxon>Agaricomycetidae</taxon>
        <taxon>Agaricales</taxon>
        <taxon>Marasmiineae</taxon>
        <taxon>Omphalotaceae</taxon>
        <taxon>Collybiopsis</taxon>
        <taxon>Collybiopsis luxurians</taxon>
    </lineage>
</organism>
<evidence type="ECO:0000256" key="1">
    <source>
        <dbReference type="SAM" id="MobiDB-lite"/>
    </source>
</evidence>
<evidence type="ECO:0000313" key="3">
    <source>
        <dbReference type="Proteomes" id="UP000053593"/>
    </source>
</evidence>
<gene>
    <name evidence="2" type="ORF">GYMLUDRAFT_57586</name>
</gene>
<dbReference type="AlphaFoldDB" id="A0A0D0CUU7"/>
<reference evidence="2 3" key="1">
    <citation type="submission" date="2014-04" db="EMBL/GenBank/DDBJ databases">
        <title>Evolutionary Origins and Diversification of the Mycorrhizal Mutualists.</title>
        <authorList>
            <consortium name="DOE Joint Genome Institute"/>
            <consortium name="Mycorrhizal Genomics Consortium"/>
            <person name="Kohler A."/>
            <person name="Kuo A."/>
            <person name="Nagy L.G."/>
            <person name="Floudas D."/>
            <person name="Copeland A."/>
            <person name="Barry K.W."/>
            <person name="Cichocki N."/>
            <person name="Veneault-Fourrey C."/>
            <person name="LaButti K."/>
            <person name="Lindquist E.A."/>
            <person name="Lipzen A."/>
            <person name="Lundell T."/>
            <person name="Morin E."/>
            <person name="Murat C."/>
            <person name="Riley R."/>
            <person name="Ohm R."/>
            <person name="Sun H."/>
            <person name="Tunlid A."/>
            <person name="Henrissat B."/>
            <person name="Grigoriev I.V."/>
            <person name="Hibbett D.S."/>
            <person name="Martin F."/>
        </authorList>
    </citation>
    <scope>NUCLEOTIDE SEQUENCE [LARGE SCALE GENOMIC DNA]</scope>
    <source>
        <strain evidence="2 3">FD-317 M1</strain>
    </source>
</reference>
<keyword evidence="3" id="KW-1185">Reference proteome</keyword>
<accession>A0A0D0CUU7</accession>
<evidence type="ECO:0000313" key="2">
    <source>
        <dbReference type="EMBL" id="KIK63362.1"/>
    </source>
</evidence>
<protein>
    <submittedName>
        <fullName evidence="2">Uncharacterized protein</fullName>
    </submittedName>
</protein>
<dbReference type="Proteomes" id="UP000053593">
    <property type="component" value="Unassembled WGS sequence"/>
</dbReference>